<proteinExistence type="predicted"/>
<dbReference type="EMBL" id="JAUSUF010000011">
    <property type="protein sequence ID" value="MDQ0150682.1"/>
    <property type="molecule type" value="Genomic_DNA"/>
</dbReference>
<dbReference type="Proteomes" id="UP001228504">
    <property type="component" value="Unassembled WGS sequence"/>
</dbReference>
<reference evidence="1 2" key="1">
    <citation type="submission" date="2023-07" db="EMBL/GenBank/DDBJ databases">
        <title>Genomic Encyclopedia of Type Strains, Phase IV (KMG-IV): sequencing the most valuable type-strain genomes for metagenomic binning, comparative biology and taxonomic classification.</title>
        <authorList>
            <person name="Goeker M."/>
        </authorList>
    </citation>
    <scope>NUCLEOTIDE SEQUENCE [LARGE SCALE GENOMIC DNA]</scope>
    <source>
        <strain evidence="1 2">DSM 20694</strain>
    </source>
</reference>
<organism evidence="1 2">
    <name type="scientific">Eubacterium multiforme</name>
    <dbReference type="NCBI Taxonomy" id="83339"/>
    <lineage>
        <taxon>Bacteria</taxon>
        <taxon>Bacillati</taxon>
        <taxon>Bacillota</taxon>
        <taxon>Clostridia</taxon>
        <taxon>Eubacteriales</taxon>
        <taxon>Eubacteriaceae</taxon>
        <taxon>Eubacterium</taxon>
    </lineage>
</organism>
<dbReference type="RefSeq" id="WP_307487406.1">
    <property type="nucleotide sequence ID" value="NZ_JAUSUF010000011.1"/>
</dbReference>
<sequence length="231" mass="27381">MRVDITSIQENKPITIKQSMEAKSFYVVLNYSPLEKAILINIVANSCIDSISNESKRIEVAYQKTGFGFKRFFKCPYCGSRRKYLYPVGIGRFACSNCLERNVYAYRTNIYDGNIEKVIKYKIIKNLFELDFDLDKLGTMNIRDINRNTVNMFNLLGNIPSKPKYMRWNKYEEICKKIYFLDFIYWQVADGRIKKLKVKELKDMLNKNNVNFVYENIIAPIYFKEIYKEVN</sequence>
<accession>A0ABT9UWH1</accession>
<protein>
    <submittedName>
        <fullName evidence="1">Transposase-like protein</fullName>
    </submittedName>
</protein>
<comment type="caution">
    <text evidence="1">The sequence shown here is derived from an EMBL/GenBank/DDBJ whole genome shotgun (WGS) entry which is preliminary data.</text>
</comment>
<evidence type="ECO:0000313" key="1">
    <source>
        <dbReference type="EMBL" id="MDQ0150682.1"/>
    </source>
</evidence>
<gene>
    <name evidence="1" type="ORF">J2S18_002631</name>
</gene>
<evidence type="ECO:0000313" key="2">
    <source>
        <dbReference type="Proteomes" id="UP001228504"/>
    </source>
</evidence>
<name>A0ABT9UWH1_9FIRM</name>
<keyword evidence="2" id="KW-1185">Reference proteome</keyword>